<keyword evidence="3" id="KW-1185">Reference proteome</keyword>
<name>A0ABN2HD45_9ACTN</name>
<organism evidence="2 3">
    <name type="scientific">Nonomuraea maheshkhaliensis</name>
    <dbReference type="NCBI Taxonomy" id="419590"/>
    <lineage>
        <taxon>Bacteria</taxon>
        <taxon>Bacillati</taxon>
        <taxon>Actinomycetota</taxon>
        <taxon>Actinomycetes</taxon>
        <taxon>Streptosporangiales</taxon>
        <taxon>Streptosporangiaceae</taxon>
        <taxon>Nonomuraea</taxon>
    </lineage>
</organism>
<feature type="region of interest" description="Disordered" evidence="1">
    <location>
        <begin position="1"/>
        <end position="51"/>
    </location>
</feature>
<feature type="compositionally biased region" description="Polar residues" evidence="1">
    <location>
        <begin position="39"/>
        <end position="50"/>
    </location>
</feature>
<sequence>MAAAVPGIGSGAGVSEQHSVTRLRRPQDDGTIWSHCHQDSTVGKSAQQAMRSAMLGEHVGKRRIPDAHMTNHR</sequence>
<protein>
    <submittedName>
        <fullName evidence="2">Uncharacterized protein</fullName>
    </submittedName>
</protein>
<comment type="caution">
    <text evidence="2">The sequence shown here is derived from an EMBL/GenBank/DDBJ whole genome shotgun (WGS) entry which is preliminary data.</text>
</comment>
<dbReference type="Proteomes" id="UP001500064">
    <property type="component" value="Unassembled WGS sequence"/>
</dbReference>
<accession>A0ABN2HD45</accession>
<evidence type="ECO:0000313" key="2">
    <source>
        <dbReference type="EMBL" id="GAA1685905.1"/>
    </source>
</evidence>
<proteinExistence type="predicted"/>
<evidence type="ECO:0000313" key="3">
    <source>
        <dbReference type="Proteomes" id="UP001500064"/>
    </source>
</evidence>
<reference evidence="2 3" key="1">
    <citation type="journal article" date="2019" name="Int. J. Syst. Evol. Microbiol.">
        <title>The Global Catalogue of Microorganisms (GCM) 10K type strain sequencing project: providing services to taxonomists for standard genome sequencing and annotation.</title>
        <authorList>
            <consortium name="The Broad Institute Genomics Platform"/>
            <consortium name="The Broad Institute Genome Sequencing Center for Infectious Disease"/>
            <person name="Wu L."/>
            <person name="Ma J."/>
        </authorList>
    </citation>
    <scope>NUCLEOTIDE SEQUENCE [LARGE SCALE GENOMIC DNA]</scope>
    <source>
        <strain evidence="2 3">JCM 13929</strain>
    </source>
</reference>
<gene>
    <name evidence="2" type="ORF">GCM10009733_098240</name>
</gene>
<dbReference type="EMBL" id="BAAAMU010000146">
    <property type="protein sequence ID" value="GAA1685905.1"/>
    <property type="molecule type" value="Genomic_DNA"/>
</dbReference>
<evidence type="ECO:0000256" key="1">
    <source>
        <dbReference type="SAM" id="MobiDB-lite"/>
    </source>
</evidence>